<evidence type="ECO:0000313" key="3">
    <source>
        <dbReference type="Proteomes" id="UP001497045"/>
    </source>
</evidence>
<dbReference type="Proteomes" id="UP001497045">
    <property type="component" value="Unassembled WGS sequence"/>
</dbReference>
<proteinExistence type="predicted"/>
<organism evidence="2 3">
    <name type="scientific">Aurantiacibacter gilvus</name>
    <dbReference type="NCBI Taxonomy" id="3139141"/>
    <lineage>
        <taxon>Bacteria</taxon>
        <taxon>Pseudomonadati</taxon>
        <taxon>Pseudomonadota</taxon>
        <taxon>Alphaproteobacteria</taxon>
        <taxon>Sphingomonadales</taxon>
        <taxon>Erythrobacteraceae</taxon>
        <taxon>Aurantiacibacter</taxon>
    </lineage>
</organism>
<dbReference type="RefSeq" id="WP_341674178.1">
    <property type="nucleotide sequence ID" value="NZ_JBBYHV010000002.1"/>
</dbReference>
<dbReference type="EMBL" id="JBBYHV010000002">
    <property type="protein sequence ID" value="MEL1251630.1"/>
    <property type="molecule type" value="Genomic_DNA"/>
</dbReference>
<keyword evidence="3" id="KW-1185">Reference proteome</keyword>
<feature type="transmembrane region" description="Helical" evidence="1">
    <location>
        <begin position="55"/>
        <end position="75"/>
    </location>
</feature>
<name>A0ABU9IGS2_9SPHN</name>
<evidence type="ECO:0000313" key="2">
    <source>
        <dbReference type="EMBL" id="MEL1251630.1"/>
    </source>
</evidence>
<sequence length="125" mass="13934">MNRALEGTAKAENRTVHKLDWRRKISDHVAFGLLIYTGLHIFLTLTALKSGSGSMLPYLALVVLVAAVIPACRWFEMRWEELTAHDVSDPALAPKFRREVIMLWMTVIGLPVALTFGFKGVAALL</sequence>
<keyword evidence="1" id="KW-0812">Transmembrane</keyword>
<keyword evidence="1" id="KW-1133">Transmembrane helix</keyword>
<feature type="transmembrane region" description="Helical" evidence="1">
    <location>
        <begin position="29"/>
        <end position="49"/>
    </location>
</feature>
<comment type="caution">
    <text evidence="2">The sequence shown here is derived from an EMBL/GenBank/DDBJ whole genome shotgun (WGS) entry which is preliminary data.</text>
</comment>
<evidence type="ECO:0000256" key="1">
    <source>
        <dbReference type="SAM" id="Phobius"/>
    </source>
</evidence>
<protein>
    <submittedName>
        <fullName evidence="2">Uncharacterized protein</fullName>
    </submittedName>
</protein>
<reference evidence="2 3" key="1">
    <citation type="submission" date="2024-04" db="EMBL/GenBank/DDBJ databases">
        <title>Aurantiacibacter sp. DGU6 16S ribosomal RNA gene Genome sequencing and assembly.</title>
        <authorList>
            <person name="Park S."/>
        </authorList>
    </citation>
    <scope>NUCLEOTIDE SEQUENCE [LARGE SCALE GENOMIC DNA]</scope>
    <source>
        <strain evidence="2 3">DGU6</strain>
    </source>
</reference>
<gene>
    <name evidence="2" type="ORF">AAEO60_13215</name>
</gene>
<feature type="transmembrane region" description="Helical" evidence="1">
    <location>
        <begin position="100"/>
        <end position="118"/>
    </location>
</feature>
<keyword evidence="1" id="KW-0472">Membrane</keyword>
<accession>A0ABU9IGS2</accession>